<evidence type="ECO:0000313" key="2">
    <source>
        <dbReference type="EMBL" id="SBT32308.1"/>
    </source>
</evidence>
<name>A0A1A8YL71_PLAOA</name>
<accession>A0A1A8YL71</accession>
<evidence type="ECO:0000256" key="1">
    <source>
        <dbReference type="SAM" id="Phobius"/>
    </source>
</evidence>
<evidence type="ECO:0000313" key="3">
    <source>
        <dbReference type="EMBL" id="SBT32939.1"/>
    </source>
</evidence>
<keyword evidence="5" id="KW-1185">Reference proteome</keyword>
<reference evidence="2" key="2">
    <citation type="submission" date="2016-05" db="EMBL/GenBank/DDBJ databases">
        <authorList>
            <person name="Lavstsen T."/>
            <person name="Jespersen J.S."/>
        </authorList>
    </citation>
    <scope>NUCLEOTIDE SEQUENCE [LARGE SCALE GENOMIC DNA]</scope>
</reference>
<organism evidence="2 5">
    <name type="scientific">Plasmodium ovale wallikeri</name>
    <dbReference type="NCBI Taxonomy" id="864142"/>
    <lineage>
        <taxon>Eukaryota</taxon>
        <taxon>Sar</taxon>
        <taxon>Alveolata</taxon>
        <taxon>Apicomplexa</taxon>
        <taxon>Aconoidasida</taxon>
        <taxon>Haemosporida</taxon>
        <taxon>Plasmodiidae</taxon>
        <taxon>Plasmodium</taxon>
        <taxon>Plasmodium (Plasmodium)</taxon>
    </lineage>
</organism>
<dbReference type="AlphaFoldDB" id="A0A1A8YL71"/>
<evidence type="ECO:0000313" key="5">
    <source>
        <dbReference type="Proteomes" id="UP000078555"/>
    </source>
</evidence>
<proteinExistence type="predicted"/>
<gene>
    <name evidence="2" type="ORF">POVWA1_011450</name>
    <name evidence="3" type="ORF">POVWA2_012190</name>
</gene>
<dbReference type="Proteomes" id="UP000078555">
    <property type="component" value="Unassembled WGS sequence"/>
</dbReference>
<keyword evidence="1" id="KW-1133">Transmembrane helix</keyword>
<protein>
    <submittedName>
        <fullName evidence="2">Uncharacterized protein</fullName>
    </submittedName>
</protein>
<feature type="transmembrane region" description="Helical" evidence="1">
    <location>
        <begin position="97"/>
        <end position="124"/>
    </location>
</feature>
<dbReference type="EMBL" id="FLRE01000047">
    <property type="protein sequence ID" value="SBT32939.1"/>
    <property type="molecule type" value="Genomic_DNA"/>
</dbReference>
<sequence>MPIFPLFNDNLAICLRFSFEDSENVRHRFNPHGIIFPFLQIKTQVGEEAGKNAFCTSVTRSSQVARVFPVCHEGKVRGKCTGERYKRNARRDMHIHAYMYIPPCILSFLLAWLQGASVAIATALSSEEEK</sequence>
<evidence type="ECO:0000313" key="4">
    <source>
        <dbReference type="Proteomes" id="UP000078550"/>
    </source>
</evidence>
<keyword evidence="1" id="KW-0812">Transmembrane</keyword>
<keyword evidence="1" id="KW-0472">Membrane</keyword>
<dbReference type="Proteomes" id="UP000078550">
    <property type="component" value="Unassembled WGS sequence"/>
</dbReference>
<reference evidence="4 5" key="1">
    <citation type="submission" date="2016-05" db="EMBL/GenBank/DDBJ databases">
        <authorList>
            <person name="Naeem Raeece"/>
        </authorList>
    </citation>
    <scope>NUCLEOTIDE SEQUENCE [LARGE SCALE GENOMIC DNA]</scope>
</reference>
<dbReference type="EMBL" id="FLRD01000036">
    <property type="protein sequence ID" value="SBT32308.1"/>
    <property type="molecule type" value="Genomic_DNA"/>
</dbReference>